<dbReference type="Pfam" id="PF19994">
    <property type="entry name" value="GASH"/>
    <property type="match status" value="1"/>
</dbReference>
<accession>A0AA44I0J2</accession>
<gene>
    <name evidence="2" type="ORF">HB991_13180</name>
</gene>
<comment type="caution">
    <text evidence="2">The sequence shown here is derived from an EMBL/GenBank/DDBJ whole genome shotgun (WGS) entry which is preliminary data.</text>
</comment>
<evidence type="ECO:0000259" key="1">
    <source>
        <dbReference type="Pfam" id="PF19994"/>
    </source>
</evidence>
<reference evidence="2" key="1">
    <citation type="submission" date="2020-03" db="EMBL/GenBank/DDBJ databases">
        <authorList>
            <person name="Kislichkina A."/>
            <person name="Dentovskaya S."/>
            <person name="Shaikhutdinov R."/>
            <person name="Ivanov S."/>
            <person name="Sizova A."/>
            <person name="Solomentsev V."/>
            <person name="Bogun A."/>
        </authorList>
    </citation>
    <scope>NUCLEOTIDE SEQUENCE</scope>
    <source>
        <strain evidence="2">SCPM-O-B-7610</strain>
    </source>
</reference>
<sequence length="361" mass="39498">MGSYNFADQYKAANISPGPEIIKLRKEAVDKILTDLDDDKIIDLTKIYFGLSTSSKNDWFRDAFLETDPSFSLIDNKREASVLSVCLLSAALANGEINAALIPIITSASGHRKPLLQPDFIHDAQQILIDYSFEARNKSQVDFKKIKSPAKNKIGLEVDKLTEETDILSLAKIVKSSSNESHDALQIGINQIYSVIVPLVGQVNELREEVGMLWWLIGGHSRILNKPFSELDIGVAAIMAGLDLATLTHGDSSPVATPAILQRVIINARSKPSKKPVSLDSIVNLLPSDLHDSLEISSNYSTVADLCVITTAIIKSQDIGQGDSWQQAFKKTTGLDANIQLSPLNLAIQMYQESLLISKLS</sequence>
<protein>
    <recommendedName>
        <fullName evidence="1">GTPase-associated system helical domain-containing protein</fullName>
    </recommendedName>
</protein>
<evidence type="ECO:0000313" key="2">
    <source>
        <dbReference type="EMBL" id="NIL23459.1"/>
    </source>
</evidence>
<name>A0AA44I0J2_YERMO</name>
<dbReference type="InterPro" id="IPR045523">
    <property type="entry name" value="GASH"/>
</dbReference>
<proteinExistence type="predicted"/>
<dbReference type="AlphaFoldDB" id="A0AA44I0J2"/>
<feature type="domain" description="GTPase-associated system helical" evidence="1">
    <location>
        <begin position="4"/>
        <end position="357"/>
    </location>
</feature>
<dbReference type="Proteomes" id="UP000712947">
    <property type="component" value="Unassembled WGS sequence"/>
</dbReference>
<dbReference type="RefSeq" id="WP_050537232.1">
    <property type="nucleotide sequence ID" value="NZ_CAWMHM010000020.1"/>
</dbReference>
<dbReference type="EMBL" id="JAASAI010000013">
    <property type="protein sequence ID" value="NIL23459.1"/>
    <property type="molecule type" value="Genomic_DNA"/>
</dbReference>
<evidence type="ECO:0000313" key="3">
    <source>
        <dbReference type="Proteomes" id="UP000712947"/>
    </source>
</evidence>
<organism evidence="2 3">
    <name type="scientific">Yersinia mollaretii</name>
    <dbReference type="NCBI Taxonomy" id="33060"/>
    <lineage>
        <taxon>Bacteria</taxon>
        <taxon>Pseudomonadati</taxon>
        <taxon>Pseudomonadota</taxon>
        <taxon>Gammaproteobacteria</taxon>
        <taxon>Enterobacterales</taxon>
        <taxon>Yersiniaceae</taxon>
        <taxon>Yersinia</taxon>
    </lineage>
</organism>